<keyword evidence="8" id="KW-1185">Reference proteome</keyword>
<dbReference type="EMBL" id="JAKKPZ010000459">
    <property type="protein sequence ID" value="KAI1694918.1"/>
    <property type="molecule type" value="Genomic_DNA"/>
</dbReference>
<dbReference type="GO" id="GO:0004930">
    <property type="term" value="F:G protein-coupled receptor activity"/>
    <property type="evidence" value="ECO:0007669"/>
    <property type="project" value="InterPro"/>
</dbReference>
<dbReference type="InterPro" id="IPR019424">
    <property type="entry name" value="7TM_GPCR_Srsx"/>
</dbReference>
<dbReference type="PROSITE" id="PS50262">
    <property type="entry name" value="G_PROTEIN_RECEP_F1_2"/>
    <property type="match status" value="1"/>
</dbReference>
<reference evidence="7" key="1">
    <citation type="submission" date="2022-01" db="EMBL/GenBank/DDBJ databases">
        <title>Genome Sequence Resource for Two Populations of Ditylenchus destructor, the Migratory Endoparasitic Phytonematode.</title>
        <authorList>
            <person name="Zhang H."/>
            <person name="Lin R."/>
            <person name="Xie B."/>
        </authorList>
    </citation>
    <scope>NUCLEOTIDE SEQUENCE</scope>
    <source>
        <strain evidence="7">BazhouSP</strain>
    </source>
</reference>
<gene>
    <name evidence="7" type="ORF">DdX_19856</name>
</gene>
<dbReference type="InterPro" id="IPR047130">
    <property type="entry name" value="7TM_GPCR_Srsx_nematod"/>
</dbReference>
<feature type="domain" description="G-protein coupled receptors family 1 profile" evidence="6">
    <location>
        <begin position="45"/>
        <end position="287"/>
    </location>
</feature>
<evidence type="ECO:0000256" key="1">
    <source>
        <dbReference type="ARBA" id="ARBA00004370"/>
    </source>
</evidence>
<feature type="transmembrane region" description="Helical" evidence="5">
    <location>
        <begin position="232"/>
        <end position="253"/>
    </location>
</feature>
<evidence type="ECO:0000256" key="3">
    <source>
        <dbReference type="ARBA" id="ARBA00022989"/>
    </source>
</evidence>
<evidence type="ECO:0000313" key="8">
    <source>
        <dbReference type="Proteomes" id="UP001201812"/>
    </source>
</evidence>
<feature type="transmembrane region" description="Helical" evidence="5">
    <location>
        <begin position="58"/>
        <end position="79"/>
    </location>
</feature>
<protein>
    <submittedName>
        <fullName evidence="7">Serpentine type 7TM GPCR chemoreceptor srsx domain-containing protein</fullName>
    </submittedName>
</protein>
<feature type="transmembrane region" description="Helical" evidence="5">
    <location>
        <begin position="112"/>
        <end position="133"/>
    </location>
</feature>
<feature type="transmembrane region" description="Helical" evidence="5">
    <location>
        <begin position="86"/>
        <end position="106"/>
    </location>
</feature>
<keyword evidence="4 5" id="KW-0472">Membrane</keyword>
<evidence type="ECO:0000256" key="5">
    <source>
        <dbReference type="SAM" id="Phobius"/>
    </source>
</evidence>
<dbReference type="Proteomes" id="UP001201812">
    <property type="component" value="Unassembled WGS sequence"/>
</dbReference>
<feature type="transmembrane region" description="Helical" evidence="5">
    <location>
        <begin position="140"/>
        <end position="163"/>
    </location>
</feature>
<feature type="transmembrane region" description="Helical" evidence="5">
    <location>
        <begin position="265"/>
        <end position="289"/>
    </location>
</feature>
<dbReference type="Gene3D" id="1.20.1070.10">
    <property type="entry name" value="Rhodopsin 7-helix transmembrane proteins"/>
    <property type="match status" value="1"/>
</dbReference>
<dbReference type="GO" id="GO:0016020">
    <property type="term" value="C:membrane"/>
    <property type="evidence" value="ECO:0007669"/>
    <property type="project" value="UniProtKB-SubCell"/>
</dbReference>
<evidence type="ECO:0000259" key="6">
    <source>
        <dbReference type="PROSITE" id="PS50262"/>
    </source>
</evidence>
<evidence type="ECO:0000313" key="7">
    <source>
        <dbReference type="EMBL" id="KAI1694918.1"/>
    </source>
</evidence>
<feature type="transmembrane region" description="Helical" evidence="5">
    <location>
        <begin position="190"/>
        <end position="212"/>
    </location>
</feature>
<proteinExistence type="predicted"/>
<organism evidence="7 8">
    <name type="scientific">Ditylenchus destructor</name>
    <dbReference type="NCBI Taxonomy" id="166010"/>
    <lineage>
        <taxon>Eukaryota</taxon>
        <taxon>Metazoa</taxon>
        <taxon>Ecdysozoa</taxon>
        <taxon>Nematoda</taxon>
        <taxon>Chromadorea</taxon>
        <taxon>Rhabditida</taxon>
        <taxon>Tylenchina</taxon>
        <taxon>Tylenchomorpha</taxon>
        <taxon>Sphaerularioidea</taxon>
        <taxon>Anguinidae</taxon>
        <taxon>Anguininae</taxon>
        <taxon>Ditylenchus</taxon>
    </lineage>
</organism>
<keyword evidence="3 5" id="KW-1133">Transmembrane helix</keyword>
<dbReference type="AlphaFoldDB" id="A0AAD4QS43"/>
<dbReference type="SMART" id="SM01381">
    <property type="entry name" value="7TM_GPCR_Srsx"/>
    <property type="match status" value="1"/>
</dbReference>
<dbReference type="InterPro" id="IPR000276">
    <property type="entry name" value="GPCR_Rhodpsn"/>
</dbReference>
<dbReference type="InterPro" id="IPR017452">
    <property type="entry name" value="GPCR_Rhodpsn_7TM"/>
</dbReference>
<comment type="subcellular location">
    <subcellularLocation>
        <location evidence="1">Membrane</location>
    </subcellularLocation>
</comment>
<dbReference type="PANTHER" id="PTHR23360:SF5">
    <property type="entry name" value="G-PROTEIN COUPLED RECEPTORS FAMILY 1 PROFILE DOMAIN-CONTAINING PROTEIN"/>
    <property type="match status" value="1"/>
</dbReference>
<dbReference type="PANTHER" id="PTHR23360">
    <property type="entry name" value="G-PROTEIN COUPLED RECEPTORS FAMILY 1 PROFILE DOMAIN-CONTAINING PROTEIN-RELATED"/>
    <property type="match status" value="1"/>
</dbReference>
<comment type="caution">
    <text evidence="7">The sequence shown here is derived from an EMBL/GenBank/DDBJ whole genome shotgun (WGS) entry which is preliminary data.</text>
</comment>
<accession>A0AAD4QS43</accession>
<sequence>MHLIEMASNSSDDSLLTLYKHAGVSPVLVLIVGARWLIGTLGIVSNACLVYVTAKSSWLRSPCNILICINALLCAVCQYNHSVPMFLVLTGINFIPISTCFYFMALPLTANFMVNCYSLAIGIDRLISVLFPLWQRKVNIFLYISVIILICAINPTFMMPLYLPVLREFGDKQVMCFTTDLSAYGKVAEVIYPMGLAFNVAIVVVYLLLWLVLKLKGNKAATNYTRKIFKSLAMIMAVTVIGWMLSMLVRSFVLPYVKLSPFNKMLLSTFLTCFVNIAMLSDSPILCIFSQEYRRAFNIHLFSHFCTKIDDRNTDTNQSPLFINRNQ</sequence>
<evidence type="ECO:0000256" key="2">
    <source>
        <dbReference type="ARBA" id="ARBA00022692"/>
    </source>
</evidence>
<dbReference type="SUPFAM" id="SSF81321">
    <property type="entry name" value="Family A G protein-coupled receptor-like"/>
    <property type="match status" value="1"/>
</dbReference>
<keyword evidence="2 5" id="KW-0812">Transmembrane</keyword>
<dbReference type="Pfam" id="PF10320">
    <property type="entry name" value="7TM_GPCR_Srsx"/>
    <property type="match status" value="1"/>
</dbReference>
<name>A0AAD4QS43_9BILA</name>
<evidence type="ECO:0000256" key="4">
    <source>
        <dbReference type="ARBA" id="ARBA00023136"/>
    </source>
</evidence>
<feature type="transmembrane region" description="Helical" evidence="5">
    <location>
        <begin position="27"/>
        <end position="52"/>
    </location>
</feature>